<feature type="compositionally biased region" description="Basic and acidic residues" evidence="4">
    <location>
        <begin position="40"/>
        <end position="49"/>
    </location>
</feature>
<dbReference type="Proteomes" id="UP000093000">
    <property type="component" value="Unassembled WGS sequence"/>
</dbReference>
<dbReference type="OrthoDB" id="341259at2759"/>
<evidence type="ECO:0000256" key="1">
    <source>
        <dbReference type="ARBA" id="ARBA00022737"/>
    </source>
</evidence>
<organism evidence="5 6">
    <name type="scientific">Choanephora cucurbitarum</name>
    <dbReference type="NCBI Taxonomy" id="101091"/>
    <lineage>
        <taxon>Eukaryota</taxon>
        <taxon>Fungi</taxon>
        <taxon>Fungi incertae sedis</taxon>
        <taxon>Mucoromycota</taxon>
        <taxon>Mucoromycotina</taxon>
        <taxon>Mucoromycetes</taxon>
        <taxon>Mucorales</taxon>
        <taxon>Mucorineae</taxon>
        <taxon>Choanephoraceae</taxon>
        <taxon>Choanephoroideae</taxon>
        <taxon>Choanephora</taxon>
    </lineage>
</organism>
<dbReference type="Gene3D" id="1.25.40.20">
    <property type="entry name" value="Ankyrin repeat-containing domain"/>
    <property type="match status" value="2"/>
</dbReference>
<name>A0A1C7NK97_9FUNG</name>
<dbReference type="SMART" id="SM00248">
    <property type="entry name" value="ANK"/>
    <property type="match status" value="8"/>
</dbReference>
<evidence type="ECO:0000256" key="4">
    <source>
        <dbReference type="SAM" id="MobiDB-lite"/>
    </source>
</evidence>
<dbReference type="SUPFAM" id="SSF48403">
    <property type="entry name" value="Ankyrin repeat"/>
    <property type="match status" value="2"/>
</dbReference>
<proteinExistence type="predicted"/>
<reference evidence="5 6" key="1">
    <citation type="submission" date="2016-03" db="EMBL/GenBank/DDBJ databases">
        <title>Choanephora cucurbitarum.</title>
        <authorList>
            <person name="Min B."/>
            <person name="Park H."/>
            <person name="Park J.-H."/>
            <person name="Shin H.-D."/>
            <person name="Choi I.-G."/>
        </authorList>
    </citation>
    <scope>NUCLEOTIDE SEQUENCE [LARGE SCALE GENOMIC DNA]</scope>
    <source>
        <strain evidence="5 6">KUS-F28377</strain>
    </source>
</reference>
<protein>
    <submittedName>
        <fullName evidence="5">Alpha-latrocrustotoxin-Lt1a</fullName>
    </submittedName>
</protein>
<dbReference type="Pfam" id="PF12796">
    <property type="entry name" value="Ank_2"/>
    <property type="match status" value="1"/>
</dbReference>
<evidence type="ECO:0000256" key="3">
    <source>
        <dbReference type="PROSITE-ProRule" id="PRU00023"/>
    </source>
</evidence>
<dbReference type="PANTHER" id="PTHR24198:SF165">
    <property type="entry name" value="ANKYRIN REPEAT-CONTAINING PROTEIN-RELATED"/>
    <property type="match status" value="1"/>
</dbReference>
<dbReference type="InterPro" id="IPR036770">
    <property type="entry name" value="Ankyrin_rpt-contain_sf"/>
</dbReference>
<evidence type="ECO:0000313" key="6">
    <source>
        <dbReference type="Proteomes" id="UP000093000"/>
    </source>
</evidence>
<evidence type="ECO:0000256" key="2">
    <source>
        <dbReference type="ARBA" id="ARBA00023043"/>
    </source>
</evidence>
<feature type="repeat" description="ANK" evidence="3">
    <location>
        <begin position="176"/>
        <end position="197"/>
    </location>
</feature>
<dbReference type="EMBL" id="LUGH01000123">
    <property type="protein sequence ID" value="OBZ88926.1"/>
    <property type="molecule type" value="Genomic_DNA"/>
</dbReference>
<dbReference type="InterPro" id="IPR002110">
    <property type="entry name" value="Ankyrin_rpt"/>
</dbReference>
<keyword evidence="6" id="KW-1185">Reference proteome</keyword>
<sequence length="380" mass="43016">MMIPPLCLEKYHVTTSQQRQNLPTPPTSPDEVVTPIKRKQTADHSPSKRTRLDLTLLHRYLSSGKPVHVKDARYGLNLLCWACQCQSVEAVDSILNQGSIDINQRHGSRQMTALHMAALTNFHQGLQRLVNHPNLDINQRDTQGLTAVHYAARQNCAEALEVLIESGARIDIYDRQGRLPLHYAIMHGSQVVLKLLLTNQERNNPTGLNLIWSSLIHTSSLEEAIVITGNPDIIQMLIESGAFLSIEQGGWWEACYGAQYCQMLEHCIYWNRLSCLICLLKYKDRLPSLSSLSSLLHLAVQQRKLDIVQYLVKEHQVDPCHQDGSNPSLLYAVNHGFMEMIPFLLTSSTSSYCIQRACLLAHMIGQTQTWSQLVKAHWQQ</sequence>
<dbReference type="PROSITE" id="PS50297">
    <property type="entry name" value="ANK_REP_REGION"/>
    <property type="match status" value="2"/>
</dbReference>
<dbReference type="PROSITE" id="PS50088">
    <property type="entry name" value="ANK_REPEAT"/>
    <property type="match status" value="2"/>
</dbReference>
<feature type="repeat" description="ANK" evidence="3">
    <location>
        <begin position="143"/>
        <end position="175"/>
    </location>
</feature>
<gene>
    <name evidence="5" type="primary">LCTA</name>
    <name evidence="5" type="ORF">A0J61_03016</name>
</gene>
<dbReference type="InParanoid" id="A0A1C7NK97"/>
<dbReference type="AlphaFoldDB" id="A0A1C7NK97"/>
<dbReference type="STRING" id="101091.A0A1C7NK97"/>
<keyword evidence="2 3" id="KW-0040">ANK repeat</keyword>
<accession>A0A1C7NK97</accession>
<dbReference type="PANTHER" id="PTHR24198">
    <property type="entry name" value="ANKYRIN REPEAT AND PROTEIN KINASE DOMAIN-CONTAINING PROTEIN"/>
    <property type="match status" value="1"/>
</dbReference>
<dbReference type="Pfam" id="PF13637">
    <property type="entry name" value="Ank_4"/>
    <property type="match status" value="1"/>
</dbReference>
<keyword evidence="1" id="KW-0677">Repeat</keyword>
<feature type="region of interest" description="Disordered" evidence="4">
    <location>
        <begin position="15"/>
        <end position="49"/>
    </location>
</feature>
<evidence type="ECO:0000313" key="5">
    <source>
        <dbReference type="EMBL" id="OBZ88926.1"/>
    </source>
</evidence>
<comment type="caution">
    <text evidence="5">The sequence shown here is derived from an EMBL/GenBank/DDBJ whole genome shotgun (WGS) entry which is preliminary data.</text>
</comment>